<protein>
    <submittedName>
        <fullName evidence="1">Uncharacterized protein</fullName>
    </submittedName>
</protein>
<accession>A0A9P7QVW9</accession>
<evidence type="ECO:0000313" key="2">
    <source>
        <dbReference type="Proteomes" id="UP000699042"/>
    </source>
</evidence>
<comment type="caution">
    <text evidence="1">The sequence shown here is derived from an EMBL/GenBank/DDBJ whole genome shotgun (WGS) entry which is preliminary data.</text>
</comment>
<dbReference type="AlphaFoldDB" id="A0A9P7QVW9"/>
<dbReference type="Proteomes" id="UP000699042">
    <property type="component" value="Unassembled WGS sequence"/>
</dbReference>
<feature type="non-terminal residue" evidence="1">
    <location>
        <position position="154"/>
    </location>
</feature>
<reference evidence="1" key="1">
    <citation type="submission" date="2021-05" db="EMBL/GenBank/DDBJ databases">
        <title>Comparative genomics of three Colletotrichum scovillei strains and genetic complementation revealed genes involved fungal growth and virulence on chili pepper.</title>
        <authorList>
            <person name="Hsieh D.-K."/>
            <person name="Chuang S.-C."/>
            <person name="Chen C.-Y."/>
            <person name="Chao Y.-T."/>
            <person name="Lu M.-Y.J."/>
            <person name="Lee M.-H."/>
            <person name="Shih M.-C."/>
        </authorList>
    </citation>
    <scope>NUCLEOTIDE SEQUENCE</scope>
    <source>
        <strain evidence="1">Coll-153</strain>
    </source>
</reference>
<name>A0A9P7QVW9_9PEZI</name>
<dbReference type="EMBL" id="JAESDN010000012">
    <property type="protein sequence ID" value="KAG7043634.1"/>
    <property type="molecule type" value="Genomic_DNA"/>
</dbReference>
<gene>
    <name evidence="1" type="ORF">JMJ77_003337</name>
</gene>
<organism evidence="1 2">
    <name type="scientific">Colletotrichum scovillei</name>
    <dbReference type="NCBI Taxonomy" id="1209932"/>
    <lineage>
        <taxon>Eukaryota</taxon>
        <taxon>Fungi</taxon>
        <taxon>Dikarya</taxon>
        <taxon>Ascomycota</taxon>
        <taxon>Pezizomycotina</taxon>
        <taxon>Sordariomycetes</taxon>
        <taxon>Hypocreomycetidae</taxon>
        <taxon>Glomerellales</taxon>
        <taxon>Glomerellaceae</taxon>
        <taxon>Colletotrichum</taxon>
        <taxon>Colletotrichum acutatum species complex</taxon>
    </lineage>
</organism>
<keyword evidence="2" id="KW-1185">Reference proteome</keyword>
<evidence type="ECO:0000313" key="1">
    <source>
        <dbReference type="EMBL" id="KAG7043634.1"/>
    </source>
</evidence>
<sequence length="154" mass="16752">LAATCSTSSSLSLSTAATINHRPSAIEDSACDLVSTQSLAYHNLSFPSPPLKVFRKGKVPCRRRLTPARPHRIRTANNDPNTPARYPCPIRTCLGLSPSASSSASSFRSQSLMSTRQGTFHLTLAQRSPCRIACPSKETRPRTPRGRACLHVEH</sequence>
<proteinExistence type="predicted"/>